<name>A0A109KH61_PSEFL</name>
<proteinExistence type="predicted"/>
<comment type="caution">
    <text evidence="2">The sequence shown here is derived from an EMBL/GenBank/DDBJ whole genome shotgun (WGS) entry which is preliminary data.</text>
</comment>
<dbReference type="AlphaFoldDB" id="A0A109KH61"/>
<keyword evidence="1" id="KW-0812">Transmembrane</keyword>
<organism evidence="2 3">
    <name type="scientific">Pseudomonas fluorescens</name>
    <dbReference type="NCBI Taxonomy" id="294"/>
    <lineage>
        <taxon>Bacteria</taxon>
        <taxon>Pseudomonadati</taxon>
        <taxon>Pseudomonadota</taxon>
        <taxon>Gammaproteobacteria</taxon>
        <taxon>Pseudomonadales</taxon>
        <taxon>Pseudomonadaceae</taxon>
        <taxon>Pseudomonas</taxon>
    </lineage>
</organism>
<protein>
    <submittedName>
        <fullName evidence="2">Uncharacterized protein</fullName>
    </submittedName>
</protein>
<reference evidence="2 3" key="1">
    <citation type="submission" date="2015-05" db="EMBL/GenBank/DDBJ databases">
        <title>A genomic and transcriptomic approach to investigate the blue pigment phenotype in Pseudomonas fluorescens.</title>
        <authorList>
            <person name="Andreani N.A."/>
            <person name="Cardazzo B."/>
        </authorList>
    </citation>
    <scope>NUCLEOTIDE SEQUENCE [LARGE SCALE GENOMIC DNA]</scope>
    <source>
        <strain evidence="2 3">Ps_22</strain>
    </source>
</reference>
<evidence type="ECO:0000313" key="3">
    <source>
        <dbReference type="Proteomes" id="UP000061348"/>
    </source>
</evidence>
<evidence type="ECO:0000256" key="1">
    <source>
        <dbReference type="SAM" id="Phobius"/>
    </source>
</evidence>
<gene>
    <name evidence="2" type="ORF">PFLmoz3_06288</name>
</gene>
<dbReference type="EMBL" id="LCYA01000323">
    <property type="protein sequence ID" value="KWV69172.1"/>
    <property type="molecule type" value="Genomic_DNA"/>
</dbReference>
<feature type="transmembrane region" description="Helical" evidence="1">
    <location>
        <begin position="160"/>
        <end position="176"/>
    </location>
</feature>
<dbReference type="Proteomes" id="UP000061348">
    <property type="component" value="Unassembled WGS sequence"/>
</dbReference>
<dbReference type="PATRIC" id="fig|294.194.peg.7000"/>
<keyword evidence="1" id="KW-0472">Membrane</keyword>
<sequence>MSQQRNSREKLNRIIEENQHLSIEYIEQLATPILDDLTSWVNRKFYNPLNGELNYEITLDERVNATATTNVLDPMHPVIKITLGMLREIYRDAFVFPLVSDIISESTTTVKTLNEQFQNLYFTFDSGVPPIHTNQQTKLFNLVKTAYDERRHEKLTDDMLGARFMMFELMVVWLYFHELGHLLQRHFLLKIIQPGDSIVSVSEIQEAVDFHSKTTDENYFLKSQAREILADLEGVDLTVSYMLKNKLFHMPGIYLLMCAQEIMFHRFFQSYPENFEIPEINHPNPVVRGEYVQGYLTNLVLDTLVKNGLISERKDAAYPITYLSIRASSMAGLFWANRYEEFDGGELPTFMRLASKENHEPKMQYVHTMRYWIDYQLEEIKSNHLCSPNFIEYFEGLRLYKK</sequence>
<evidence type="ECO:0000313" key="2">
    <source>
        <dbReference type="EMBL" id="KWV69172.1"/>
    </source>
</evidence>
<keyword evidence="1" id="KW-1133">Transmembrane helix</keyword>
<accession>A0A109KH61</accession>